<dbReference type="InterPro" id="IPR050369">
    <property type="entry name" value="RBOH/FRE"/>
</dbReference>
<evidence type="ECO:0000256" key="4">
    <source>
        <dbReference type="ARBA" id="ARBA00023002"/>
    </source>
</evidence>
<dbReference type="SUPFAM" id="SSF63380">
    <property type="entry name" value="Riboflavin synthase domain-like"/>
    <property type="match status" value="1"/>
</dbReference>
<dbReference type="InterPro" id="IPR013130">
    <property type="entry name" value="Fe3_Rdtase_TM_dom"/>
</dbReference>
<dbReference type="AlphaFoldDB" id="A0A2R5GAJ7"/>
<organism evidence="8 9">
    <name type="scientific">Hondaea fermentalgiana</name>
    <dbReference type="NCBI Taxonomy" id="2315210"/>
    <lineage>
        <taxon>Eukaryota</taxon>
        <taxon>Sar</taxon>
        <taxon>Stramenopiles</taxon>
        <taxon>Bigyra</taxon>
        <taxon>Labyrinthulomycetes</taxon>
        <taxon>Thraustochytrida</taxon>
        <taxon>Thraustochytriidae</taxon>
        <taxon>Hondaea</taxon>
    </lineage>
</organism>
<dbReference type="PANTHER" id="PTHR11972">
    <property type="entry name" value="NADPH OXIDASE"/>
    <property type="match status" value="1"/>
</dbReference>
<feature type="transmembrane region" description="Helical" evidence="6">
    <location>
        <begin position="647"/>
        <end position="672"/>
    </location>
</feature>
<dbReference type="PROSITE" id="PS51384">
    <property type="entry name" value="FAD_FR"/>
    <property type="match status" value="1"/>
</dbReference>
<evidence type="ECO:0000256" key="2">
    <source>
        <dbReference type="ARBA" id="ARBA00022692"/>
    </source>
</evidence>
<evidence type="ECO:0000313" key="8">
    <source>
        <dbReference type="EMBL" id="GBG25111.1"/>
    </source>
</evidence>
<feature type="transmembrane region" description="Helical" evidence="6">
    <location>
        <begin position="341"/>
        <end position="361"/>
    </location>
</feature>
<evidence type="ECO:0000256" key="6">
    <source>
        <dbReference type="SAM" id="Phobius"/>
    </source>
</evidence>
<dbReference type="InterPro" id="IPR013112">
    <property type="entry name" value="FAD-bd_8"/>
</dbReference>
<dbReference type="Gene3D" id="3.40.50.80">
    <property type="entry name" value="Nucleotide-binding domain of ferredoxin-NADP reductase (FNR) module"/>
    <property type="match status" value="1"/>
</dbReference>
<dbReference type="OrthoDB" id="167398at2759"/>
<evidence type="ECO:0000313" key="9">
    <source>
        <dbReference type="Proteomes" id="UP000241890"/>
    </source>
</evidence>
<feature type="transmembrane region" description="Helical" evidence="6">
    <location>
        <begin position="601"/>
        <end position="619"/>
    </location>
</feature>
<dbReference type="InterPro" id="IPR039261">
    <property type="entry name" value="FNR_nucleotide-bd"/>
</dbReference>
<comment type="caution">
    <text evidence="8">The sequence shown here is derived from an EMBL/GenBank/DDBJ whole genome shotgun (WGS) entry which is preliminary data.</text>
</comment>
<keyword evidence="2 6" id="KW-0812">Transmembrane</keyword>
<feature type="transmembrane region" description="Helical" evidence="6">
    <location>
        <begin position="119"/>
        <end position="145"/>
    </location>
</feature>
<dbReference type="Pfam" id="PF08022">
    <property type="entry name" value="FAD_binding_8"/>
    <property type="match status" value="1"/>
</dbReference>
<feature type="transmembrane region" description="Helical" evidence="6">
    <location>
        <begin position="80"/>
        <end position="99"/>
    </location>
</feature>
<evidence type="ECO:0000256" key="1">
    <source>
        <dbReference type="ARBA" id="ARBA00004141"/>
    </source>
</evidence>
<proteinExistence type="predicted"/>
<sequence>MLQSGKGGCHDLELELPEKNYKQQTLPRTAKFGTFDKKETPSRAEIVTRAANAIVQGLEVSEKSHASMGLAAKLRMSANAAFLVGAWACVALGGAFLIFENDKSFSRVMSEYLEIEGLHHSALAVGLLVVFTAFGGVFVAGHLALRRSKPGAARCRRCSTWTWRMVEVPFFGRMALAEITLMLAWILLQSITMMQYFIKLKEHHSSHGEGMTTKTILMGLCCMFGIGFGVNLAVLMLPVSKHSFWLELLDVGFERAVRVHRWIGVLVMTLIVLHALFAVLTYIHVESLAYCMGWSSVSPGDDAYCQPVLVKINIYGEIAFAGGILLSVTSLPAVRRFSYQLFYYSHVIGAVLFFGFGIIHFSSTLTYFLPGLATYVADKVISTWRRARSCLLLHYSVNDETDCTKLEIALDQDTPLPRQGHWYHVNVKEASVLQWHPMSVAETNAEEHSIVFYIRHDGDWSSRLGSVARARALQQEGLTVRLDGPFGGTHTRHSGYMNNDAAIFVCGGIGITAHALAVEAAVASDCFQLVALRWFVTKKAFLDQHTAVLERLAGMGADVQVHITRGADVEREASLQPATRWSESSLLRRSRWRYATNLDSGIAKAIVTAAAALSLVGALRSQGTKNPGHHHHDHTQENFFLEHAKNLTFIVGMCVLITVAVAIKFSIVTKALRILCPDKMFRAWTRVAKKLSLSDAELALPSPDPLERQRFLIDGGSLPSTPASGELLSVSYGRPRLEDVFAELASNLEERSTGIRLAGVSLCGPERLVNGSILAANTMSNNSTVSFIIDEEEYSF</sequence>
<feature type="transmembrane region" description="Helical" evidence="6">
    <location>
        <begin position="174"/>
        <end position="196"/>
    </location>
</feature>
<gene>
    <name evidence="8" type="ORF">FCC1311_013292</name>
</gene>
<keyword evidence="9" id="KW-1185">Reference proteome</keyword>
<feature type="transmembrane region" description="Helical" evidence="6">
    <location>
        <begin position="259"/>
        <end position="285"/>
    </location>
</feature>
<dbReference type="GO" id="GO:0005886">
    <property type="term" value="C:plasma membrane"/>
    <property type="evidence" value="ECO:0007669"/>
    <property type="project" value="TreeGrafter"/>
</dbReference>
<dbReference type="InterPro" id="IPR017927">
    <property type="entry name" value="FAD-bd_FR_type"/>
</dbReference>
<dbReference type="InterPro" id="IPR017938">
    <property type="entry name" value="Riboflavin_synthase-like_b-brl"/>
</dbReference>
<dbReference type="InParanoid" id="A0A2R5GAJ7"/>
<dbReference type="PANTHER" id="PTHR11972:SF69">
    <property type="entry name" value="FERRIC REDUCTION OXIDASE 6-RELATED"/>
    <property type="match status" value="1"/>
</dbReference>
<feature type="transmembrane region" description="Helical" evidence="6">
    <location>
        <begin position="314"/>
        <end position="334"/>
    </location>
</feature>
<name>A0A2R5GAJ7_9STRA</name>
<comment type="subcellular location">
    <subcellularLocation>
        <location evidence="1">Membrane</location>
        <topology evidence="1">Multi-pass membrane protein</topology>
    </subcellularLocation>
</comment>
<keyword evidence="3 6" id="KW-1133">Transmembrane helix</keyword>
<accession>A0A2R5GAJ7</accession>
<keyword evidence="5 6" id="KW-0472">Membrane</keyword>
<dbReference type="Proteomes" id="UP000241890">
    <property type="component" value="Unassembled WGS sequence"/>
</dbReference>
<evidence type="ECO:0000256" key="3">
    <source>
        <dbReference type="ARBA" id="ARBA00022989"/>
    </source>
</evidence>
<reference evidence="8 9" key="1">
    <citation type="submission" date="2017-12" db="EMBL/GenBank/DDBJ databases">
        <title>Sequencing, de novo assembly and annotation of complete genome of a new Thraustochytrid species, strain FCC1311.</title>
        <authorList>
            <person name="Sedici K."/>
            <person name="Godart F."/>
            <person name="Aiese Cigliano R."/>
            <person name="Sanseverino W."/>
            <person name="Barakat M."/>
            <person name="Ortet P."/>
            <person name="Marechal E."/>
            <person name="Cagnac O."/>
            <person name="Amato A."/>
        </authorList>
    </citation>
    <scope>NUCLEOTIDE SEQUENCE [LARGE SCALE GENOMIC DNA]</scope>
</reference>
<keyword evidence="4" id="KW-0560">Oxidoreductase</keyword>
<dbReference type="EMBL" id="BEYU01000011">
    <property type="protein sequence ID" value="GBG25111.1"/>
    <property type="molecule type" value="Genomic_DNA"/>
</dbReference>
<feature type="transmembrane region" description="Helical" evidence="6">
    <location>
        <begin position="216"/>
        <end position="239"/>
    </location>
</feature>
<dbReference type="SFLD" id="SFLDS00052">
    <property type="entry name" value="Ferric_Reductase_Domain"/>
    <property type="match status" value="1"/>
</dbReference>
<dbReference type="GO" id="GO:0016491">
    <property type="term" value="F:oxidoreductase activity"/>
    <property type="evidence" value="ECO:0007669"/>
    <property type="project" value="UniProtKB-KW"/>
</dbReference>
<evidence type="ECO:0000259" key="7">
    <source>
        <dbReference type="PROSITE" id="PS51384"/>
    </source>
</evidence>
<dbReference type="Pfam" id="PF01794">
    <property type="entry name" value="Ferric_reduct"/>
    <property type="match status" value="1"/>
</dbReference>
<evidence type="ECO:0000256" key="5">
    <source>
        <dbReference type="ARBA" id="ARBA00023136"/>
    </source>
</evidence>
<feature type="domain" description="FAD-binding FR-type" evidence="7">
    <location>
        <begin position="373"/>
        <end position="492"/>
    </location>
</feature>
<protein>
    <submittedName>
        <fullName evidence="8">Ferric reduction oxidase 2</fullName>
    </submittedName>
</protein>
<dbReference type="SFLD" id="SFLDG01168">
    <property type="entry name" value="Ferric_reductase_subgroup_(FRE"/>
    <property type="match status" value="1"/>
</dbReference>